<accession>A0A9P6WTP8</accession>
<feature type="region of interest" description="Disordered" evidence="1">
    <location>
        <begin position="105"/>
        <end position="139"/>
    </location>
</feature>
<dbReference type="Proteomes" id="UP000716291">
    <property type="component" value="Unassembled WGS sequence"/>
</dbReference>
<reference evidence="2" key="1">
    <citation type="journal article" date="2020" name="Microb. Genom.">
        <title>Genetic diversity of clinical and environmental Mucorales isolates obtained from an investigation of mucormycosis cases among solid organ transplant recipients.</title>
        <authorList>
            <person name="Nguyen M.H."/>
            <person name="Kaul D."/>
            <person name="Muto C."/>
            <person name="Cheng S.J."/>
            <person name="Richter R.A."/>
            <person name="Bruno V.M."/>
            <person name="Liu G."/>
            <person name="Beyhan S."/>
            <person name="Sundermann A.J."/>
            <person name="Mounaud S."/>
            <person name="Pasculle A.W."/>
            <person name="Nierman W.C."/>
            <person name="Driscoll E."/>
            <person name="Cumbie R."/>
            <person name="Clancy C.J."/>
            <person name="Dupont C.L."/>
        </authorList>
    </citation>
    <scope>NUCLEOTIDE SEQUENCE</scope>
    <source>
        <strain evidence="2">GL11</strain>
    </source>
</reference>
<feature type="region of interest" description="Disordered" evidence="1">
    <location>
        <begin position="22"/>
        <end position="68"/>
    </location>
</feature>
<evidence type="ECO:0000256" key="1">
    <source>
        <dbReference type="SAM" id="MobiDB-lite"/>
    </source>
</evidence>
<proteinExistence type="predicted"/>
<feature type="compositionally biased region" description="Low complexity" evidence="1">
    <location>
        <begin position="118"/>
        <end position="128"/>
    </location>
</feature>
<protein>
    <submittedName>
        <fullName evidence="2">Uncharacterized protein</fullName>
    </submittedName>
</protein>
<evidence type="ECO:0000313" key="2">
    <source>
        <dbReference type="EMBL" id="KAG1277843.1"/>
    </source>
</evidence>
<dbReference type="EMBL" id="JAANQT010009264">
    <property type="protein sequence ID" value="KAG1277843.1"/>
    <property type="molecule type" value="Genomic_DNA"/>
</dbReference>
<comment type="caution">
    <text evidence="2">The sequence shown here is derived from an EMBL/GenBank/DDBJ whole genome shotgun (WGS) entry which is preliminary data.</text>
</comment>
<name>A0A9P6WTP8_RHIOR</name>
<organism evidence="2 3">
    <name type="scientific">Rhizopus oryzae</name>
    <name type="common">Mucormycosis agent</name>
    <name type="synonym">Rhizopus arrhizus var. delemar</name>
    <dbReference type="NCBI Taxonomy" id="64495"/>
    <lineage>
        <taxon>Eukaryota</taxon>
        <taxon>Fungi</taxon>
        <taxon>Fungi incertae sedis</taxon>
        <taxon>Mucoromycota</taxon>
        <taxon>Mucoromycotina</taxon>
        <taxon>Mucoromycetes</taxon>
        <taxon>Mucorales</taxon>
        <taxon>Mucorineae</taxon>
        <taxon>Rhizopodaceae</taxon>
        <taxon>Rhizopus</taxon>
    </lineage>
</organism>
<sequence>MARPVYSSSEARPWPIMRGSKVHAPMSAPARPTRVNRKAVRAAGVPRRMSDASATIAPAPAQTPSTAATMGCGQARMALTRSPVMRVKSSSSGMVILVSGPMISCTSPPEQKLPPAPVTTTTLTSVADTSERNKSRSSA</sequence>
<dbReference type="AlphaFoldDB" id="A0A9P6WTP8"/>
<keyword evidence="3" id="KW-1185">Reference proteome</keyword>
<evidence type="ECO:0000313" key="3">
    <source>
        <dbReference type="Proteomes" id="UP000716291"/>
    </source>
</evidence>
<feature type="compositionally biased region" description="Low complexity" evidence="1">
    <location>
        <begin position="51"/>
        <end position="68"/>
    </location>
</feature>
<feature type="compositionally biased region" description="Basic and acidic residues" evidence="1">
    <location>
        <begin position="129"/>
        <end position="139"/>
    </location>
</feature>
<gene>
    <name evidence="2" type="ORF">G6F64_014698</name>
</gene>